<evidence type="ECO:0000313" key="2">
    <source>
        <dbReference type="EMBL" id="JAH47065.1"/>
    </source>
</evidence>
<organism evidence="2">
    <name type="scientific">Anguilla anguilla</name>
    <name type="common">European freshwater eel</name>
    <name type="synonym">Muraena anguilla</name>
    <dbReference type="NCBI Taxonomy" id="7936"/>
    <lineage>
        <taxon>Eukaryota</taxon>
        <taxon>Metazoa</taxon>
        <taxon>Chordata</taxon>
        <taxon>Craniata</taxon>
        <taxon>Vertebrata</taxon>
        <taxon>Euteleostomi</taxon>
        <taxon>Actinopterygii</taxon>
        <taxon>Neopterygii</taxon>
        <taxon>Teleostei</taxon>
        <taxon>Anguilliformes</taxon>
        <taxon>Anguillidae</taxon>
        <taxon>Anguilla</taxon>
    </lineage>
</organism>
<reference evidence="2" key="2">
    <citation type="journal article" date="2015" name="Fish Shellfish Immunol.">
        <title>Early steps in the European eel (Anguilla anguilla)-Vibrio vulnificus interaction in the gills: Role of the RtxA13 toxin.</title>
        <authorList>
            <person name="Callol A."/>
            <person name="Pajuelo D."/>
            <person name="Ebbesson L."/>
            <person name="Teles M."/>
            <person name="MacKenzie S."/>
            <person name="Amaro C."/>
        </authorList>
    </citation>
    <scope>NUCLEOTIDE SEQUENCE</scope>
</reference>
<reference evidence="2" key="1">
    <citation type="submission" date="2014-11" db="EMBL/GenBank/DDBJ databases">
        <authorList>
            <person name="Amaro Gonzalez C."/>
        </authorList>
    </citation>
    <scope>NUCLEOTIDE SEQUENCE</scope>
</reference>
<feature type="region of interest" description="Disordered" evidence="1">
    <location>
        <begin position="1"/>
        <end position="25"/>
    </location>
</feature>
<sequence>MELLCAEPGETATPHSSLRAGEAVQ</sequence>
<evidence type="ECO:0000256" key="1">
    <source>
        <dbReference type="SAM" id="MobiDB-lite"/>
    </source>
</evidence>
<dbReference type="AlphaFoldDB" id="A0A0E9T270"/>
<name>A0A0E9T270_ANGAN</name>
<accession>A0A0E9T270</accession>
<protein>
    <submittedName>
        <fullName evidence="2">Uncharacterized protein</fullName>
    </submittedName>
</protein>
<proteinExistence type="predicted"/>
<dbReference type="EMBL" id="GBXM01061512">
    <property type="protein sequence ID" value="JAH47065.1"/>
    <property type="molecule type" value="Transcribed_RNA"/>
</dbReference>